<reference evidence="2" key="1">
    <citation type="submission" date="2023-06" db="EMBL/GenBank/DDBJ databases">
        <title>Identification and characterization of horizontal gene transfer across gut microbiota members of farm animals based on homology search.</title>
        <authorList>
            <person name="Zeman M."/>
            <person name="Kubasova T."/>
            <person name="Jahodarova E."/>
            <person name="Nykrynova M."/>
            <person name="Rychlik I."/>
        </authorList>
    </citation>
    <scope>NUCLEOTIDE SEQUENCE [LARGE SCALE GENOMIC DNA]</scope>
    <source>
        <strain evidence="2">ET340</strain>
    </source>
</reference>
<protein>
    <recommendedName>
        <fullName evidence="3">Ribosomally synthesized peptide with SipW-like signal peptide</fullName>
    </recommendedName>
</protein>
<dbReference type="EMBL" id="JAUDCL010000016">
    <property type="protein sequence ID" value="MDM8201528.1"/>
    <property type="molecule type" value="Genomic_DNA"/>
</dbReference>
<accession>A0ABT7URL5</accession>
<evidence type="ECO:0000313" key="1">
    <source>
        <dbReference type="EMBL" id="MDM8201528.1"/>
    </source>
</evidence>
<gene>
    <name evidence="1" type="ORF">QUW08_09510</name>
</gene>
<dbReference type="RefSeq" id="WP_289600058.1">
    <property type="nucleotide sequence ID" value="NZ_JAUDCL010000016.1"/>
</dbReference>
<dbReference type="Proteomes" id="UP001529380">
    <property type="component" value="Unassembled WGS sequence"/>
</dbReference>
<organism evidence="1 2">
    <name type="scientific">Allofournierella massiliensis</name>
    <dbReference type="NCBI Taxonomy" id="1650663"/>
    <lineage>
        <taxon>Bacteria</taxon>
        <taxon>Bacillati</taxon>
        <taxon>Bacillota</taxon>
        <taxon>Clostridia</taxon>
        <taxon>Eubacteriales</taxon>
        <taxon>Oscillospiraceae</taxon>
        <taxon>Allofournierella</taxon>
    </lineage>
</organism>
<proteinExistence type="predicted"/>
<name>A0ABT7URL5_9FIRM</name>
<reference evidence="1 2" key="3">
    <citation type="submission" date="2023-06" db="EMBL/GenBank/DDBJ databases">
        <authorList>
            <person name="Zeman M."/>
            <person name="Kubasova T."/>
            <person name="Jahodarova E."/>
            <person name="Nykrynova M."/>
            <person name="Rychlik I."/>
        </authorList>
    </citation>
    <scope>NUCLEOTIDE SEQUENCE [LARGE SCALE GENOMIC DNA]</scope>
    <source>
        <strain evidence="1 2">ET340</strain>
    </source>
</reference>
<comment type="caution">
    <text evidence="1">The sequence shown here is derived from an EMBL/GenBank/DDBJ whole genome shotgun (WGS) entry which is preliminary data.</text>
</comment>
<evidence type="ECO:0000313" key="2">
    <source>
        <dbReference type="Proteomes" id="UP001529380"/>
    </source>
</evidence>
<evidence type="ECO:0008006" key="3">
    <source>
        <dbReference type="Google" id="ProtNLM"/>
    </source>
</evidence>
<reference evidence="1 2" key="2">
    <citation type="submission" date="2023-06" db="EMBL/GenBank/DDBJ databases">
        <title>Identification and characterization of horizontal gene transfer across gut microbiota members of farm animals based on homology search.</title>
        <authorList>
            <person name="Schwarzerova J."/>
            <person name="Nykrynova M."/>
            <person name="Jureckova K."/>
            <person name="Cejkova D."/>
            <person name="Rychlik I."/>
        </authorList>
    </citation>
    <scope>NUCLEOTIDE SEQUENCE [LARGE SCALE GENOMIC DNA]</scope>
    <source>
        <strain evidence="1 2">ET340</strain>
    </source>
</reference>
<sequence length="210" mass="22894">MKKFFKTHAKLCIAVLALALVTVGGTLALMAVSSNSVTNNFTAADIDTEIEEVLTEGNKQVSITNKGNSDAYVRARIMVSGVSKEQVKIVLNEPTKEALAEEVNTDKVFLVMKHIGMEKDNWSKETVGSNSGYSDDYYYYLDVLKANTGKTSNLLEKVVLGDSLAKDQDFLSNFTVTVYHESVLAINQPEEITLDVVKSAFDAAQPSATP</sequence>
<keyword evidence="2" id="KW-1185">Reference proteome</keyword>